<reference evidence="2" key="3">
    <citation type="journal article" date="2010" name="Genome Res.">
        <title>Population genomic sequencing of Coccidioides fungi reveals recent hybridization and transposon control.</title>
        <authorList>
            <person name="Neafsey D.E."/>
            <person name="Barker B.M."/>
            <person name="Sharpton T.J."/>
            <person name="Stajich J.E."/>
            <person name="Park D.J."/>
            <person name="Whiston E."/>
            <person name="Hung C.-Y."/>
            <person name="McMahan C."/>
            <person name="White J."/>
            <person name="Sykes S."/>
            <person name="Heiman D."/>
            <person name="Young S."/>
            <person name="Zeng Q."/>
            <person name="Abouelleil A."/>
            <person name="Aftuck L."/>
            <person name="Bessette D."/>
            <person name="Brown A."/>
            <person name="FitzGerald M."/>
            <person name="Lui A."/>
            <person name="Macdonald J.P."/>
            <person name="Priest M."/>
            <person name="Orbach M.J."/>
            <person name="Galgiani J.N."/>
            <person name="Kirkland T.N."/>
            <person name="Cole G.T."/>
            <person name="Birren B.W."/>
            <person name="Henn M.R."/>
            <person name="Taylor J.W."/>
            <person name="Rounsley S.D."/>
        </authorList>
    </citation>
    <scope>NUCLEOTIDE SEQUENCE [LARGE SCALE GENOMIC DNA]</scope>
    <source>
        <strain evidence="2">RMSCC 3488</strain>
    </source>
</reference>
<sequence length="100" mass="10831">MQAIEGEDALRQVCTLLCAWPVLNLQMGNEFEYVRGSCAFKGSAQYLRESPQPMSRARLSTGSFVSWLALVVRAGRQVFIIIIIPAPGDIASVGSVSCPV</sequence>
<protein>
    <submittedName>
        <fullName evidence="1">Uncharacterized protein</fullName>
    </submittedName>
</protein>
<dbReference type="VEuPathDB" id="FungiDB:CPAG_06204"/>
<gene>
    <name evidence="1" type="ORF">CPAG_06204</name>
</gene>
<organism evidence="1 2">
    <name type="scientific">Coccidioides posadasii RMSCC 3488</name>
    <dbReference type="NCBI Taxonomy" id="454284"/>
    <lineage>
        <taxon>Eukaryota</taxon>
        <taxon>Fungi</taxon>
        <taxon>Dikarya</taxon>
        <taxon>Ascomycota</taxon>
        <taxon>Pezizomycotina</taxon>
        <taxon>Eurotiomycetes</taxon>
        <taxon>Eurotiomycetidae</taxon>
        <taxon>Onygenales</taxon>
        <taxon>Onygenaceae</taxon>
        <taxon>Coccidioides</taxon>
    </lineage>
</organism>
<accession>A0A0J6FA18</accession>
<evidence type="ECO:0000313" key="1">
    <source>
        <dbReference type="EMBL" id="KMM69891.1"/>
    </source>
</evidence>
<proteinExistence type="predicted"/>
<dbReference type="AlphaFoldDB" id="A0A0J6FA18"/>
<reference evidence="2" key="2">
    <citation type="journal article" date="2009" name="Genome Res.">
        <title>Comparative genomic analyses of the human fungal pathogens Coccidioides and their relatives.</title>
        <authorList>
            <person name="Sharpton T.J."/>
            <person name="Stajich J.E."/>
            <person name="Rounsley S.D."/>
            <person name="Gardner M.J."/>
            <person name="Wortman J.R."/>
            <person name="Jordar V.S."/>
            <person name="Maiti R."/>
            <person name="Kodira C.D."/>
            <person name="Neafsey D.E."/>
            <person name="Zeng Q."/>
            <person name="Hung C.-Y."/>
            <person name="McMahan C."/>
            <person name="Muszewska A."/>
            <person name="Grynberg M."/>
            <person name="Mandel M.A."/>
            <person name="Kellner E.M."/>
            <person name="Barker B.M."/>
            <person name="Galgiani J.N."/>
            <person name="Orbach M.J."/>
            <person name="Kirkland T.N."/>
            <person name="Cole G.T."/>
            <person name="Henn M.R."/>
            <person name="Birren B.W."/>
            <person name="Taylor J.W."/>
        </authorList>
    </citation>
    <scope>NUCLEOTIDE SEQUENCE [LARGE SCALE GENOMIC DNA]</scope>
    <source>
        <strain evidence="2">RMSCC 3488</strain>
    </source>
</reference>
<evidence type="ECO:0000313" key="2">
    <source>
        <dbReference type="Proteomes" id="UP000054567"/>
    </source>
</evidence>
<name>A0A0J6FA18_COCPO</name>
<dbReference type="EMBL" id="DS268112">
    <property type="protein sequence ID" value="KMM69891.1"/>
    <property type="molecule type" value="Genomic_DNA"/>
</dbReference>
<dbReference type="Proteomes" id="UP000054567">
    <property type="component" value="Unassembled WGS sequence"/>
</dbReference>
<reference evidence="1 2" key="1">
    <citation type="submission" date="2007-06" db="EMBL/GenBank/DDBJ databases">
        <title>The Genome Sequence of Coccidioides posadasii RMSCC_3488.</title>
        <authorList>
            <consortium name="Coccidioides Genome Resources Consortium"/>
            <consortium name="The Broad Institute Genome Sequencing Platform"/>
            <person name="Henn M.R."/>
            <person name="Sykes S."/>
            <person name="Young S."/>
            <person name="Jaffe D."/>
            <person name="Berlin A."/>
            <person name="Alvarez P."/>
            <person name="Butler J."/>
            <person name="Gnerre S."/>
            <person name="Grabherr M."/>
            <person name="Mauceli E."/>
            <person name="Brockman W."/>
            <person name="Kodira C."/>
            <person name="Alvarado L."/>
            <person name="Zeng Q."/>
            <person name="Crawford M."/>
            <person name="Antoine C."/>
            <person name="Devon K."/>
            <person name="Galgiani J."/>
            <person name="Orsborn K."/>
            <person name="Lewis M.L."/>
            <person name="Nusbaum C."/>
            <person name="Galagan J."/>
            <person name="Birren B."/>
        </authorList>
    </citation>
    <scope>NUCLEOTIDE SEQUENCE [LARGE SCALE GENOMIC DNA]</scope>
    <source>
        <strain evidence="1 2">RMSCC 3488</strain>
    </source>
</reference>